<accession>A0A6J7LIW7</accession>
<proteinExistence type="predicted"/>
<protein>
    <submittedName>
        <fullName evidence="1">Unannotated protein</fullName>
    </submittedName>
</protein>
<dbReference type="GO" id="GO:0006355">
    <property type="term" value="P:regulation of DNA-templated transcription"/>
    <property type="evidence" value="ECO:0007669"/>
    <property type="project" value="InterPro"/>
</dbReference>
<sequence length="223" mass="23917">MPDEASSESRATILRLIEESGTPLNVFDLTERTGLHANTVRGHLDVLLSTNVISRQPERATSRGRPRWLYGTAAAQPSPYQQLAEVLATELSRIGDDAATRVGDLWANLLPPLTAAQTPDEAVQEAAAALDQLGFSTSVNPAGDTITVTNCPYEALVADNPVICDIHASLVARVLAQIGQPVTLDSMDVWARPGLCQAHLLRSDLIPTRTIRAADLDPEGKHS</sequence>
<dbReference type="InterPro" id="IPR036390">
    <property type="entry name" value="WH_DNA-bd_sf"/>
</dbReference>
<dbReference type="SUPFAM" id="SSF46785">
    <property type="entry name" value="Winged helix' DNA-binding domain"/>
    <property type="match status" value="1"/>
</dbReference>
<name>A0A6J7LIW7_9ZZZZ</name>
<dbReference type="Gene3D" id="1.10.10.10">
    <property type="entry name" value="Winged helix-like DNA-binding domain superfamily/Winged helix DNA-binding domain"/>
    <property type="match status" value="1"/>
</dbReference>
<dbReference type="InterPro" id="IPR036388">
    <property type="entry name" value="WH-like_DNA-bd_sf"/>
</dbReference>
<reference evidence="1" key="1">
    <citation type="submission" date="2020-05" db="EMBL/GenBank/DDBJ databases">
        <authorList>
            <person name="Chiriac C."/>
            <person name="Salcher M."/>
            <person name="Ghai R."/>
            <person name="Kavagutti S V."/>
        </authorList>
    </citation>
    <scope>NUCLEOTIDE SEQUENCE</scope>
</reference>
<dbReference type="GO" id="GO:0003677">
    <property type="term" value="F:DNA binding"/>
    <property type="evidence" value="ECO:0007669"/>
    <property type="project" value="InterPro"/>
</dbReference>
<evidence type="ECO:0000313" key="1">
    <source>
        <dbReference type="EMBL" id="CAB4965654.1"/>
    </source>
</evidence>
<dbReference type="AlphaFoldDB" id="A0A6J7LIW7"/>
<organism evidence="1">
    <name type="scientific">freshwater metagenome</name>
    <dbReference type="NCBI Taxonomy" id="449393"/>
    <lineage>
        <taxon>unclassified sequences</taxon>
        <taxon>metagenomes</taxon>
        <taxon>ecological metagenomes</taxon>
    </lineage>
</organism>
<dbReference type="EMBL" id="CAFBNE010000113">
    <property type="protein sequence ID" value="CAB4965654.1"/>
    <property type="molecule type" value="Genomic_DNA"/>
</dbReference>
<gene>
    <name evidence="1" type="ORF">UFOPK3772_02685</name>
</gene>